<organism evidence="2 3">
    <name type="scientific">Chrysochromulina tobinii</name>
    <dbReference type="NCBI Taxonomy" id="1460289"/>
    <lineage>
        <taxon>Eukaryota</taxon>
        <taxon>Haptista</taxon>
        <taxon>Haptophyta</taxon>
        <taxon>Prymnesiophyceae</taxon>
        <taxon>Prymnesiales</taxon>
        <taxon>Chrysochromulinaceae</taxon>
        <taxon>Chrysochromulina</taxon>
    </lineage>
</organism>
<dbReference type="AlphaFoldDB" id="A0A0M0K9J4"/>
<name>A0A0M0K9J4_9EUKA</name>
<protein>
    <recommendedName>
        <fullName evidence="4">Flagellar associated protein</fullName>
    </recommendedName>
</protein>
<comment type="caution">
    <text evidence="2">The sequence shown here is derived from an EMBL/GenBank/DDBJ whole genome shotgun (WGS) entry which is preliminary data.</text>
</comment>
<evidence type="ECO:0008006" key="4">
    <source>
        <dbReference type="Google" id="ProtNLM"/>
    </source>
</evidence>
<dbReference type="Pfam" id="PF07004">
    <property type="entry name" value="SHIPPO-rpt"/>
    <property type="match status" value="3"/>
</dbReference>
<sequence>MHKPSTRNMLPQEFGFSPGTSLIGGFGTTAARLGRPDYAPEPYTPGPGAYHTARSTIQTRTNRRVDDLKMNRTGWGSDKGHVLQLAAGGLNPGPGTYGEEQHPMGDILTEMRRSWPGVNSMSGFGTNASLPTLSKASKSNEPGPGQYDVLNASHFVTRTRGGQLDPYQGAARAATGSRRTRDTDSKRYASFASTRPAHKLPASGNSEAAIDAPTDFPAPNAYLPTYYMMATKQARTKLSVAMRHEGASGVCFDTSAKKFMPMADACVPDPANPGPGAHTIPRFNGERPSMRRPQPTTPATGFLVRAQRFGGGGGSGAHAATDPDAVLAFLAYGPMGSAGRPVHAQQAGAIIASRAAARSAV</sequence>
<proteinExistence type="predicted"/>
<evidence type="ECO:0000313" key="2">
    <source>
        <dbReference type="EMBL" id="KOO35521.1"/>
    </source>
</evidence>
<dbReference type="Proteomes" id="UP000037460">
    <property type="component" value="Unassembled WGS sequence"/>
</dbReference>
<keyword evidence="3" id="KW-1185">Reference proteome</keyword>
<feature type="region of interest" description="Disordered" evidence="1">
    <location>
        <begin position="160"/>
        <end position="211"/>
    </location>
</feature>
<accession>A0A0M0K9J4</accession>
<reference evidence="3" key="1">
    <citation type="journal article" date="2015" name="PLoS Genet.">
        <title>Genome Sequence and Transcriptome Analyses of Chrysochromulina tobin: Metabolic Tools for Enhanced Algal Fitness in the Prominent Order Prymnesiales (Haptophyceae).</title>
        <authorList>
            <person name="Hovde B.T."/>
            <person name="Deodato C.R."/>
            <person name="Hunsperger H.M."/>
            <person name="Ryken S.A."/>
            <person name="Yost W."/>
            <person name="Jha R.K."/>
            <person name="Patterson J."/>
            <person name="Monnat R.J. Jr."/>
            <person name="Barlow S.B."/>
            <person name="Starkenburg S.R."/>
            <person name="Cattolico R.A."/>
        </authorList>
    </citation>
    <scope>NUCLEOTIDE SEQUENCE</scope>
    <source>
        <strain evidence="3">CCMP291</strain>
    </source>
</reference>
<evidence type="ECO:0000313" key="3">
    <source>
        <dbReference type="Proteomes" id="UP000037460"/>
    </source>
</evidence>
<dbReference type="InterPro" id="IPR010736">
    <property type="entry name" value="SHIPPO-rpt"/>
</dbReference>
<gene>
    <name evidence="2" type="ORF">Ctob_014808</name>
</gene>
<evidence type="ECO:0000256" key="1">
    <source>
        <dbReference type="SAM" id="MobiDB-lite"/>
    </source>
</evidence>
<dbReference type="EMBL" id="JWZX01000835">
    <property type="protein sequence ID" value="KOO35521.1"/>
    <property type="molecule type" value="Genomic_DNA"/>
</dbReference>